<keyword evidence="3" id="KW-1185">Reference proteome</keyword>
<dbReference type="Proteomes" id="UP000324629">
    <property type="component" value="Unassembled WGS sequence"/>
</dbReference>
<sequence>MLAYRAFIHTTTPYTPAYLMFGHKLMLLLVLLSPIPPPEAPSLPDCVRNLRENLRTVFASAHGRMKDAQRRQKEQYDQHISSLAYPRGRCVWLDRSKAGVGEPAKLHCRWQGPHEVVFVRSSTIDVTVHYNQLKPASHTSHCEPYDMTLPLGYISIVEQ</sequence>
<dbReference type="AlphaFoldDB" id="A0A5J4P3Q3"/>
<evidence type="ECO:0000256" key="1">
    <source>
        <dbReference type="SAM" id="SignalP"/>
    </source>
</evidence>
<evidence type="ECO:0000313" key="3">
    <source>
        <dbReference type="Proteomes" id="UP000324629"/>
    </source>
</evidence>
<accession>A0A5J4P3Q3</accession>
<evidence type="ECO:0008006" key="4">
    <source>
        <dbReference type="Google" id="ProtNLM"/>
    </source>
</evidence>
<feature type="chain" id="PRO_5023827224" description="Integrase zinc-binding domain-containing protein" evidence="1">
    <location>
        <begin position="41"/>
        <end position="159"/>
    </location>
</feature>
<feature type="signal peptide" evidence="1">
    <location>
        <begin position="1"/>
        <end position="40"/>
    </location>
</feature>
<protein>
    <recommendedName>
        <fullName evidence="4">Integrase zinc-binding domain-containing protein</fullName>
    </recommendedName>
</protein>
<reference evidence="2 3" key="1">
    <citation type="journal article" date="2019" name="Gigascience">
        <title>Whole-genome sequence of the oriental lung fluke Paragonimus westermani.</title>
        <authorList>
            <person name="Oey H."/>
            <person name="Zakrzewski M."/>
            <person name="Narain K."/>
            <person name="Devi K.R."/>
            <person name="Agatsuma T."/>
            <person name="Nawaratna S."/>
            <person name="Gobert G.N."/>
            <person name="Jones M.K."/>
            <person name="Ragan M.A."/>
            <person name="McManus D.P."/>
            <person name="Krause L."/>
        </authorList>
    </citation>
    <scope>NUCLEOTIDE SEQUENCE [LARGE SCALE GENOMIC DNA]</scope>
    <source>
        <strain evidence="2 3">IND2009</strain>
    </source>
</reference>
<organism evidence="2 3">
    <name type="scientific">Paragonimus westermani</name>
    <dbReference type="NCBI Taxonomy" id="34504"/>
    <lineage>
        <taxon>Eukaryota</taxon>
        <taxon>Metazoa</taxon>
        <taxon>Spiralia</taxon>
        <taxon>Lophotrochozoa</taxon>
        <taxon>Platyhelminthes</taxon>
        <taxon>Trematoda</taxon>
        <taxon>Digenea</taxon>
        <taxon>Plagiorchiida</taxon>
        <taxon>Troglotremata</taxon>
        <taxon>Troglotrematidae</taxon>
        <taxon>Paragonimus</taxon>
    </lineage>
</organism>
<proteinExistence type="predicted"/>
<gene>
    <name evidence="2" type="ORF">DEA37_0006002</name>
</gene>
<name>A0A5J4P3Q3_9TREM</name>
<comment type="caution">
    <text evidence="2">The sequence shown here is derived from an EMBL/GenBank/DDBJ whole genome shotgun (WGS) entry which is preliminary data.</text>
</comment>
<dbReference type="EMBL" id="QNGE01000073">
    <property type="protein sequence ID" value="KAA3682093.1"/>
    <property type="molecule type" value="Genomic_DNA"/>
</dbReference>
<keyword evidence="1" id="KW-0732">Signal</keyword>
<evidence type="ECO:0000313" key="2">
    <source>
        <dbReference type="EMBL" id="KAA3682093.1"/>
    </source>
</evidence>